<evidence type="ECO:0000256" key="4">
    <source>
        <dbReference type="ARBA" id="ARBA00006247"/>
    </source>
</evidence>
<dbReference type="UniPathway" id="UPA00034">
    <property type="reaction ID" value="UER00021"/>
</dbReference>
<comment type="pathway">
    <text evidence="3">Amino-acid biosynthesis; L-lysine biosynthesis via DAP pathway; LL-2,6-diaminopimelate from (S)-tetrahydrodipicolinate (succinylase route): step 3/3.</text>
</comment>
<protein>
    <recommendedName>
        <fullName evidence="6">Probable succinyl-diaminopimelate desuccinylase</fullName>
        <ecNumber evidence="5">3.5.1.18</ecNumber>
    </recommendedName>
</protein>
<dbReference type="EMBL" id="VYWO01000001">
    <property type="protein sequence ID" value="KAA9302128.1"/>
    <property type="molecule type" value="Genomic_DNA"/>
</dbReference>
<dbReference type="NCBIfam" id="TIGR01910">
    <property type="entry name" value="DapE-ArgE"/>
    <property type="match status" value="1"/>
</dbReference>
<keyword evidence="11" id="KW-0220">Diaminopimelate biosynthesis</keyword>
<dbReference type="Pfam" id="PF01546">
    <property type="entry name" value="Peptidase_M20"/>
    <property type="match status" value="1"/>
</dbReference>
<dbReference type="Proteomes" id="UP000327148">
    <property type="component" value="Unassembled WGS sequence"/>
</dbReference>
<name>A0A5N1GPH9_9LACT</name>
<keyword evidence="12" id="KW-0457">Lysine biosynthesis</keyword>
<evidence type="ECO:0000313" key="17">
    <source>
        <dbReference type="EMBL" id="KAA9302128.1"/>
    </source>
</evidence>
<dbReference type="GO" id="GO:0009089">
    <property type="term" value="P:lysine biosynthetic process via diaminopimelate"/>
    <property type="evidence" value="ECO:0007669"/>
    <property type="project" value="UniProtKB-UniPathway"/>
</dbReference>
<evidence type="ECO:0000256" key="5">
    <source>
        <dbReference type="ARBA" id="ARBA00011921"/>
    </source>
</evidence>
<dbReference type="RefSeq" id="WP_070430259.1">
    <property type="nucleotide sequence ID" value="NZ_VYWO01000001.1"/>
</dbReference>
<evidence type="ECO:0000256" key="13">
    <source>
        <dbReference type="ARBA" id="ARBA00023285"/>
    </source>
</evidence>
<comment type="similarity">
    <text evidence="4">Belongs to the peptidase M20A family.</text>
</comment>
<sequence>MSKETKIEQLQDIIKMASVNGDELEVAQYFQNLFEEVGIESQLIEHEEEGRASLLAELSGSGEGDILALTGHFDVVAVDDPDDWDHHPFQGQVEDGKVYGRGTADMKAGLLGLALAMIELKEEDFDFDGKIRFIGTAGEEIGMLGSRAITEQGYTEDLAAMIVGEPVNPGEINTSHKGSLNYDLVAQGRASHSSTPDEGINAVMILTQAIERVQEKMDQVRQDYQNDVLGETYNSFTVISGGTQANSIPEQARATANARTIPEFSNDQIIALIQETIDELNEELEEGRVSVEVTQNSQPVMSAEDSQLLASFLEVLGDLEVTSFNAVTDASNFTAVDQDFSMVIYGPGHLDLAHVLNEYVEVDAYLQYIEDIKKIIKDYYKQ</sequence>
<keyword evidence="8" id="KW-0479">Metal-binding</keyword>
<dbReference type="GO" id="GO:0019877">
    <property type="term" value="P:diaminopimelate biosynthetic process"/>
    <property type="evidence" value="ECO:0007669"/>
    <property type="project" value="UniProtKB-KW"/>
</dbReference>
<evidence type="ECO:0000259" key="16">
    <source>
        <dbReference type="Pfam" id="PF07687"/>
    </source>
</evidence>
<dbReference type="AlphaFoldDB" id="A0A5N1GPH9"/>
<reference evidence="17 18" key="1">
    <citation type="submission" date="2019-09" db="EMBL/GenBank/DDBJ databases">
        <title>Draft genome sequence assemblies of isolates from the urinary tract.</title>
        <authorList>
            <person name="Mores C.R."/>
            <person name="Putonti C."/>
            <person name="Wolfe A.J."/>
        </authorList>
    </citation>
    <scope>NUCLEOTIDE SEQUENCE [LARGE SCALE GENOMIC DNA]</scope>
    <source>
        <strain evidence="17 18">UMB623</strain>
    </source>
</reference>
<keyword evidence="9" id="KW-0378">Hydrolase</keyword>
<feature type="coiled-coil region" evidence="15">
    <location>
        <begin position="266"/>
        <end position="297"/>
    </location>
</feature>
<evidence type="ECO:0000256" key="1">
    <source>
        <dbReference type="ARBA" id="ARBA00001941"/>
    </source>
</evidence>
<evidence type="ECO:0000256" key="12">
    <source>
        <dbReference type="ARBA" id="ARBA00023154"/>
    </source>
</evidence>
<dbReference type="Pfam" id="PF07687">
    <property type="entry name" value="M20_dimer"/>
    <property type="match status" value="1"/>
</dbReference>
<organism evidence="17 18">
    <name type="scientific">Aerococcus sanguinicola</name>
    <dbReference type="NCBI Taxonomy" id="119206"/>
    <lineage>
        <taxon>Bacteria</taxon>
        <taxon>Bacillati</taxon>
        <taxon>Bacillota</taxon>
        <taxon>Bacilli</taxon>
        <taxon>Lactobacillales</taxon>
        <taxon>Aerococcaceae</taxon>
        <taxon>Aerococcus</taxon>
    </lineage>
</organism>
<evidence type="ECO:0000256" key="14">
    <source>
        <dbReference type="ARBA" id="ARBA00051301"/>
    </source>
</evidence>
<dbReference type="Gene3D" id="3.30.70.360">
    <property type="match status" value="1"/>
</dbReference>
<dbReference type="InterPro" id="IPR001261">
    <property type="entry name" value="ArgE/DapE_CS"/>
</dbReference>
<dbReference type="InterPro" id="IPR050072">
    <property type="entry name" value="Peptidase_M20A"/>
</dbReference>
<dbReference type="PROSITE" id="PS00758">
    <property type="entry name" value="ARGE_DAPE_CPG2_1"/>
    <property type="match status" value="1"/>
</dbReference>
<dbReference type="EC" id="3.5.1.18" evidence="5"/>
<dbReference type="CDD" id="cd08659">
    <property type="entry name" value="M20_ArgE_DapE-like"/>
    <property type="match status" value="1"/>
</dbReference>
<dbReference type="OrthoDB" id="9792335at2"/>
<comment type="cofactor">
    <cofactor evidence="1">
        <name>Co(2+)</name>
        <dbReference type="ChEBI" id="CHEBI:48828"/>
    </cofactor>
</comment>
<comment type="caution">
    <text evidence="17">The sequence shown here is derived from an EMBL/GenBank/DDBJ whole genome shotgun (WGS) entry which is preliminary data.</text>
</comment>
<keyword evidence="13" id="KW-0170">Cobalt</keyword>
<gene>
    <name evidence="17" type="ORF">F6I03_02650</name>
</gene>
<dbReference type="InterPro" id="IPR010182">
    <property type="entry name" value="ArgE/DapE"/>
</dbReference>
<evidence type="ECO:0000256" key="11">
    <source>
        <dbReference type="ARBA" id="ARBA00022915"/>
    </source>
</evidence>
<feature type="domain" description="Peptidase M20 dimerisation" evidence="16">
    <location>
        <begin position="174"/>
        <end position="283"/>
    </location>
</feature>
<evidence type="ECO:0000256" key="9">
    <source>
        <dbReference type="ARBA" id="ARBA00022801"/>
    </source>
</evidence>
<dbReference type="InterPro" id="IPR002933">
    <property type="entry name" value="Peptidase_M20"/>
</dbReference>
<evidence type="ECO:0000256" key="3">
    <source>
        <dbReference type="ARBA" id="ARBA00005130"/>
    </source>
</evidence>
<comment type="catalytic activity">
    <reaction evidence="14">
        <text>N-succinyl-(2S,6S)-2,6-diaminopimelate + H2O = (2S,6S)-2,6-diaminopimelate + succinate</text>
        <dbReference type="Rhea" id="RHEA:22608"/>
        <dbReference type="ChEBI" id="CHEBI:15377"/>
        <dbReference type="ChEBI" id="CHEBI:30031"/>
        <dbReference type="ChEBI" id="CHEBI:57609"/>
        <dbReference type="ChEBI" id="CHEBI:58087"/>
        <dbReference type="EC" id="3.5.1.18"/>
    </reaction>
</comment>
<dbReference type="InterPro" id="IPR036264">
    <property type="entry name" value="Bact_exopeptidase_dim_dom"/>
</dbReference>
<dbReference type="GO" id="GO:0009014">
    <property type="term" value="F:succinyl-diaminopimelate desuccinylase activity"/>
    <property type="evidence" value="ECO:0007669"/>
    <property type="project" value="UniProtKB-EC"/>
</dbReference>
<dbReference type="GO" id="GO:0046872">
    <property type="term" value="F:metal ion binding"/>
    <property type="evidence" value="ECO:0007669"/>
    <property type="project" value="UniProtKB-KW"/>
</dbReference>
<evidence type="ECO:0000256" key="6">
    <source>
        <dbReference type="ARBA" id="ARBA00016853"/>
    </source>
</evidence>
<dbReference type="SUPFAM" id="SSF53187">
    <property type="entry name" value="Zn-dependent exopeptidases"/>
    <property type="match status" value="1"/>
</dbReference>
<dbReference type="PANTHER" id="PTHR43808">
    <property type="entry name" value="ACETYLORNITHINE DEACETYLASE"/>
    <property type="match status" value="1"/>
</dbReference>
<keyword evidence="7" id="KW-0028">Amino-acid biosynthesis</keyword>
<dbReference type="InterPro" id="IPR011650">
    <property type="entry name" value="Peptidase_M20_dimer"/>
</dbReference>
<evidence type="ECO:0000256" key="8">
    <source>
        <dbReference type="ARBA" id="ARBA00022723"/>
    </source>
</evidence>
<evidence type="ECO:0000313" key="18">
    <source>
        <dbReference type="Proteomes" id="UP000327148"/>
    </source>
</evidence>
<dbReference type="Gene3D" id="3.40.630.10">
    <property type="entry name" value="Zn peptidases"/>
    <property type="match status" value="2"/>
</dbReference>
<comment type="cofactor">
    <cofactor evidence="2">
        <name>Zn(2+)</name>
        <dbReference type="ChEBI" id="CHEBI:29105"/>
    </cofactor>
</comment>
<evidence type="ECO:0000256" key="7">
    <source>
        <dbReference type="ARBA" id="ARBA00022605"/>
    </source>
</evidence>
<dbReference type="SUPFAM" id="SSF55031">
    <property type="entry name" value="Bacterial exopeptidase dimerisation domain"/>
    <property type="match status" value="1"/>
</dbReference>
<evidence type="ECO:0000256" key="15">
    <source>
        <dbReference type="SAM" id="Coils"/>
    </source>
</evidence>
<keyword evidence="15" id="KW-0175">Coiled coil</keyword>
<evidence type="ECO:0000256" key="2">
    <source>
        <dbReference type="ARBA" id="ARBA00001947"/>
    </source>
</evidence>
<dbReference type="NCBIfam" id="NF006365">
    <property type="entry name" value="PRK08588.1"/>
    <property type="match status" value="1"/>
</dbReference>
<accession>A0A5N1GPH9</accession>
<evidence type="ECO:0000256" key="10">
    <source>
        <dbReference type="ARBA" id="ARBA00022833"/>
    </source>
</evidence>
<keyword evidence="10" id="KW-0862">Zinc</keyword>
<dbReference type="PANTHER" id="PTHR43808:SF8">
    <property type="entry name" value="PEPTIDASE M20 DIMERISATION DOMAIN-CONTAINING PROTEIN"/>
    <property type="match status" value="1"/>
</dbReference>
<proteinExistence type="inferred from homology"/>